<dbReference type="Pfam" id="PF22725">
    <property type="entry name" value="GFO_IDH_MocA_C3"/>
    <property type="match status" value="1"/>
</dbReference>
<dbReference type="EMBL" id="SZWF01000018">
    <property type="protein sequence ID" value="KAA9393490.1"/>
    <property type="molecule type" value="Genomic_DNA"/>
</dbReference>
<evidence type="ECO:0000259" key="6">
    <source>
        <dbReference type="Pfam" id="PF22725"/>
    </source>
</evidence>
<dbReference type="Gene3D" id="3.40.50.720">
    <property type="entry name" value="NAD(P)-binding Rossmann-like Domain"/>
    <property type="match status" value="1"/>
</dbReference>
<feature type="signal peptide" evidence="4">
    <location>
        <begin position="1"/>
        <end position="17"/>
    </location>
</feature>
<feature type="chain" id="PRO_5038408273" evidence="4">
    <location>
        <begin position="18"/>
        <end position="336"/>
    </location>
</feature>
<comment type="caution">
    <text evidence="7">The sequence shown here is derived from an EMBL/GenBank/DDBJ whole genome shotgun (WGS) entry which is preliminary data.</text>
</comment>
<proteinExistence type="inferred from homology"/>
<dbReference type="InterPro" id="IPR000683">
    <property type="entry name" value="Gfo/Idh/MocA-like_OxRdtase_N"/>
</dbReference>
<keyword evidence="4" id="KW-0732">Signal</keyword>
<dbReference type="Gene3D" id="3.30.360.10">
    <property type="entry name" value="Dihydrodipicolinate Reductase, domain 2"/>
    <property type="match status" value="1"/>
</dbReference>
<dbReference type="Proteomes" id="UP000325957">
    <property type="component" value="Unassembled WGS sequence"/>
</dbReference>
<reference evidence="7 8" key="1">
    <citation type="submission" date="2019-05" db="EMBL/GenBank/DDBJ databases">
        <title>Kocuria coralli sp. nov., a novel actinobacterium isolated from coral reef seawater.</title>
        <authorList>
            <person name="Li J."/>
        </authorList>
    </citation>
    <scope>NUCLEOTIDE SEQUENCE [LARGE SCALE GENOMIC DNA]</scope>
    <source>
        <strain evidence="7 8">SCSIO 13007</strain>
    </source>
</reference>
<dbReference type="SUPFAM" id="SSF51735">
    <property type="entry name" value="NAD(P)-binding Rossmann-fold domains"/>
    <property type="match status" value="1"/>
</dbReference>
<dbReference type="InterPro" id="IPR036291">
    <property type="entry name" value="NAD(P)-bd_dom_sf"/>
</dbReference>
<accession>A0A5J5KW45</accession>
<name>A0A5J5KW45_9MICC</name>
<comment type="similarity">
    <text evidence="1">Belongs to the Gfo/Idh/MocA family.</text>
</comment>
<evidence type="ECO:0000313" key="7">
    <source>
        <dbReference type="EMBL" id="KAA9393490.1"/>
    </source>
</evidence>
<keyword evidence="2" id="KW-0560">Oxidoreductase</keyword>
<evidence type="ECO:0000256" key="3">
    <source>
        <dbReference type="ARBA" id="ARBA00023027"/>
    </source>
</evidence>
<evidence type="ECO:0000256" key="1">
    <source>
        <dbReference type="ARBA" id="ARBA00010928"/>
    </source>
</evidence>
<dbReference type="GO" id="GO:0000166">
    <property type="term" value="F:nucleotide binding"/>
    <property type="evidence" value="ECO:0007669"/>
    <property type="project" value="InterPro"/>
</dbReference>
<dbReference type="GO" id="GO:0016491">
    <property type="term" value="F:oxidoreductase activity"/>
    <property type="evidence" value="ECO:0007669"/>
    <property type="project" value="UniProtKB-KW"/>
</dbReference>
<protein>
    <submittedName>
        <fullName evidence="7">Oxidoreductase</fullName>
    </submittedName>
</protein>
<feature type="domain" description="GFO/IDH/MocA-like oxidoreductase" evidence="6">
    <location>
        <begin position="129"/>
        <end position="247"/>
    </location>
</feature>
<evidence type="ECO:0000259" key="5">
    <source>
        <dbReference type="Pfam" id="PF01408"/>
    </source>
</evidence>
<keyword evidence="8" id="KW-1185">Reference proteome</keyword>
<gene>
    <name evidence="7" type="ORF">FCK90_11935</name>
</gene>
<organism evidence="7 8">
    <name type="scientific">Kocuria coralli</name>
    <dbReference type="NCBI Taxonomy" id="1461025"/>
    <lineage>
        <taxon>Bacteria</taxon>
        <taxon>Bacillati</taxon>
        <taxon>Actinomycetota</taxon>
        <taxon>Actinomycetes</taxon>
        <taxon>Micrococcales</taxon>
        <taxon>Micrococcaceae</taxon>
        <taxon>Kocuria</taxon>
    </lineage>
</organism>
<evidence type="ECO:0000313" key="8">
    <source>
        <dbReference type="Proteomes" id="UP000325957"/>
    </source>
</evidence>
<dbReference type="Pfam" id="PF01408">
    <property type="entry name" value="GFO_IDH_MocA"/>
    <property type="match status" value="1"/>
</dbReference>
<dbReference type="PANTHER" id="PTHR42840:SF3">
    <property type="entry name" value="BINDING ROSSMANN FOLD OXIDOREDUCTASE, PUTATIVE (AFU_ORTHOLOGUE AFUA_2G10240)-RELATED"/>
    <property type="match status" value="1"/>
</dbReference>
<dbReference type="InterPro" id="IPR055170">
    <property type="entry name" value="GFO_IDH_MocA-like_dom"/>
</dbReference>
<dbReference type="PANTHER" id="PTHR42840">
    <property type="entry name" value="NAD(P)-BINDING ROSSMANN-FOLD SUPERFAMILY PROTEIN-RELATED"/>
    <property type="match status" value="1"/>
</dbReference>
<evidence type="ECO:0000256" key="2">
    <source>
        <dbReference type="ARBA" id="ARBA00023002"/>
    </source>
</evidence>
<dbReference type="AlphaFoldDB" id="A0A5J5KW45"/>
<sequence length="336" mass="35679">MQRFALLGAGFIGAVHAGNLAANPDIAFELVYDAAVERATTIAKTHGASVARSIDEVFDPAAVDAVLIASSTDTHAQYLRLAADAGIAAFVEKPIDLDLPAARGTIAHVEDRGITAMVDFNRRFDRDHAELRRLIQADEVGKVELVQLTSRGPASPPLDYVKVSGGQMRDQTVHFFDLARWICGEDPVEVFVAGSALADPRITEFGDVDTSVATLRMPSGALVQIDSVRRTGYGYDERIEVMGATGLAESRRQPSGNVVRYGGGHAVADGLHAGWFERVRPTYASALAGFVDALENGAPPPVTLDDGLKAQAIAEAATLSLRSGRPQAVDYRGDAG</sequence>
<keyword evidence="3" id="KW-0520">NAD</keyword>
<evidence type="ECO:0000256" key="4">
    <source>
        <dbReference type="SAM" id="SignalP"/>
    </source>
</evidence>
<feature type="domain" description="Gfo/Idh/MocA-like oxidoreductase N-terminal" evidence="5">
    <location>
        <begin position="3"/>
        <end position="120"/>
    </location>
</feature>
<dbReference type="RefSeq" id="WP_158034524.1">
    <property type="nucleotide sequence ID" value="NZ_ML708623.1"/>
</dbReference>
<dbReference type="OrthoDB" id="256869at2"/>
<dbReference type="SUPFAM" id="SSF55347">
    <property type="entry name" value="Glyceraldehyde-3-phosphate dehydrogenase-like, C-terminal domain"/>
    <property type="match status" value="1"/>
</dbReference>